<proteinExistence type="predicted"/>
<dbReference type="AlphaFoldDB" id="A0A2N6QNV1"/>
<evidence type="ECO:0000313" key="1">
    <source>
        <dbReference type="EMBL" id="PMC23218.1"/>
    </source>
</evidence>
<protein>
    <submittedName>
        <fullName evidence="1">Uncharacterized protein</fullName>
    </submittedName>
</protein>
<reference evidence="1 2" key="1">
    <citation type="submission" date="2017-09" db="EMBL/GenBank/DDBJ databases">
        <title>Bacterial strain isolated from the female urinary microbiota.</title>
        <authorList>
            <person name="Thomas-White K."/>
            <person name="Kumar N."/>
            <person name="Forster S."/>
            <person name="Putonti C."/>
            <person name="Lawley T."/>
            <person name="Wolfe A.J."/>
        </authorList>
    </citation>
    <scope>NUCLEOTIDE SEQUENCE [LARGE SCALE GENOMIC DNA]</scope>
    <source>
        <strain evidence="1 2">UMB0536</strain>
    </source>
</reference>
<sequence length="72" mass="8303">MKYLQTNPPFAVNTPKIWDVCISLIHSDLRFYRTILAPHNTPFEGQKHCIKDNICMLLRSKVMQIGDQSDAV</sequence>
<organism evidence="1 2">
    <name type="scientific">Hoylesella buccalis</name>
    <dbReference type="NCBI Taxonomy" id="28127"/>
    <lineage>
        <taxon>Bacteria</taxon>
        <taxon>Pseudomonadati</taxon>
        <taxon>Bacteroidota</taxon>
        <taxon>Bacteroidia</taxon>
        <taxon>Bacteroidales</taxon>
        <taxon>Prevotellaceae</taxon>
        <taxon>Hoylesella</taxon>
    </lineage>
</organism>
<comment type="caution">
    <text evidence="1">The sequence shown here is derived from an EMBL/GenBank/DDBJ whole genome shotgun (WGS) entry which is preliminary data.</text>
</comment>
<dbReference type="EMBL" id="PNGJ01000010">
    <property type="protein sequence ID" value="PMC23218.1"/>
    <property type="molecule type" value="Genomic_DNA"/>
</dbReference>
<evidence type="ECO:0000313" key="2">
    <source>
        <dbReference type="Proteomes" id="UP000235564"/>
    </source>
</evidence>
<gene>
    <name evidence="1" type="ORF">CJ231_11135</name>
</gene>
<accession>A0A2N6QNV1</accession>
<dbReference type="Proteomes" id="UP000235564">
    <property type="component" value="Unassembled WGS sequence"/>
</dbReference>
<name>A0A2N6QNV1_9BACT</name>